<name>A0A2M8ENH8_9BACT</name>
<evidence type="ECO:0000313" key="1">
    <source>
        <dbReference type="EMBL" id="PJC24295.1"/>
    </source>
</evidence>
<comment type="caution">
    <text evidence="1">The sequence shown here is derived from an EMBL/GenBank/DDBJ whole genome shotgun (WGS) entry which is preliminary data.</text>
</comment>
<organism evidence="1 2">
    <name type="scientific">Candidatus Uhrbacteria bacterium CG_4_9_14_0_2_um_filter_41_50</name>
    <dbReference type="NCBI Taxonomy" id="1975031"/>
    <lineage>
        <taxon>Bacteria</taxon>
        <taxon>Candidatus Uhriibacteriota</taxon>
    </lineage>
</organism>
<sequence length="174" mass="20138">MQLNDSDDGERQFILCTNDENNIMSEVCYPRIKKVIKGYAGIKGLGGSLSYYVTEFVGKNNILSVTDADKIELAHNAGELLAIAENTFELVKQDKYMQIFENDDQYTAVYFREEMDKLDDFVAEVKKLKKDVSVYIFSWEDETIFDDFEGLNNIRLKTIPQPIVEIYKQIYNLI</sequence>
<reference evidence="2" key="1">
    <citation type="submission" date="2017-09" db="EMBL/GenBank/DDBJ databases">
        <title>Depth-based differentiation of microbial function through sediment-hosted aquifers and enrichment of novel symbionts in the deep terrestrial subsurface.</title>
        <authorList>
            <person name="Probst A.J."/>
            <person name="Ladd B."/>
            <person name="Jarett J.K."/>
            <person name="Geller-Mcgrath D.E."/>
            <person name="Sieber C.M.K."/>
            <person name="Emerson J.B."/>
            <person name="Anantharaman K."/>
            <person name="Thomas B.C."/>
            <person name="Malmstrom R."/>
            <person name="Stieglmeier M."/>
            <person name="Klingl A."/>
            <person name="Woyke T."/>
            <person name="Ryan C.M."/>
            <person name="Banfield J.F."/>
        </authorList>
    </citation>
    <scope>NUCLEOTIDE SEQUENCE [LARGE SCALE GENOMIC DNA]</scope>
</reference>
<dbReference type="Proteomes" id="UP000230251">
    <property type="component" value="Unassembled WGS sequence"/>
</dbReference>
<dbReference type="AlphaFoldDB" id="A0A2M8ENH8"/>
<accession>A0A2M8ENH8</accession>
<evidence type="ECO:0000313" key="2">
    <source>
        <dbReference type="Proteomes" id="UP000230251"/>
    </source>
</evidence>
<gene>
    <name evidence="1" type="ORF">CO057_03695</name>
</gene>
<protein>
    <submittedName>
        <fullName evidence="1">Uncharacterized protein</fullName>
    </submittedName>
</protein>
<dbReference type="EMBL" id="PFSI01000052">
    <property type="protein sequence ID" value="PJC24295.1"/>
    <property type="molecule type" value="Genomic_DNA"/>
</dbReference>
<proteinExistence type="predicted"/>